<evidence type="ECO:0000256" key="4">
    <source>
        <dbReference type="RuleBase" id="RU003718"/>
    </source>
</evidence>
<keyword evidence="3 4" id="KW-0808">Transferase</keyword>
<sequence length="108" mass="11301">MGLAVAGWAPQVRVLAHPATAGFMSHCGWNSTLESLASGVPMITWPLYAEQKMNAAILTELTGVALRPAGGRLADYLSYSGRPIDDISYGCEGGVGSPGKELLRSPLV</sequence>
<dbReference type="EMBL" id="KD107502">
    <property type="protein sequence ID" value="EMS60552.1"/>
    <property type="molecule type" value="Genomic_DNA"/>
</dbReference>
<dbReference type="InterPro" id="IPR002213">
    <property type="entry name" value="UDP_glucos_trans"/>
</dbReference>
<dbReference type="PROSITE" id="PS00375">
    <property type="entry name" value="UDPGT"/>
    <property type="match status" value="1"/>
</dbReference>
<evidence type="ECO:0000256" key="2">
    <source>
        <dbReference type="ARBA" id="ARBA00022676"/>
    </source>
</evidence>
<evidence type="ECO:0000256" key="1">
    <source>
        <dbReference type="ARBA" id="ARBA00009995"/>
    </source>
</evidence>
<protein>
    <submittedName>
        <fullName evidence="5">UDP-glycosyltransferase 72B2</fullName>
    </submittedName>
</protein>
<reference evidence="5" key="1">
    <citation type="journal article" date="2013" name="Nature">
        <title>Draft genome of the wheat A-genome progenitor Triticum urartu.</title>
        <authorList>
            <person name="Ling H.Q."/>
            <person name="Zhao S."/>
            <person name="Liu D."/>
            <person name="Wang J."/>
            <person name="Sun H."/>
            <person name="Zhang C."/>
            <person name="Fan H."/>
            <person name="Li D."/>
            <person name="Dong L."/>
            <person name="Tao Y."/>
            <person name="Gao C."/>
            <person name="Wu H."/>
            <person name="Li Y."/>
            <person name="Cui Y."/>
            <person name="Guo X."/>
            <person name="Zheng S."/>
            <person name="Wang B."/>
            <person name="Yu K."/>
            <person name="Liang Q."/>
            <person name="Yang W."/>
            <person name="Lou X."/>
            <person name="Chen J."/>
            <person name="Feng M."/>
            <person name="Jian J."/>
            <person name="Zhang X."/>
            <person name="Luo G."/>
            <person name="Jiang Y."/>
            <person name="Liu J."/>
            <person name="Wang Z."/>
            <person name="Sha Y."/>
            <person name="Zhang B."/>
            <person name="Wu H."/>
            <person name="Tang D."/>
            <person name="Shen Q."/>
            <person name="Xue P."/>
            <person name="Zou S."/>
            <person name="Wang X."/>
            <person name="Liu X."/>
            <person name="Wang F."/>
            <person name="Yang Y."/>
            <person name="An X."/>
            <person name="Dong Z."/>
            <person name="Zhang K."/>
            <person name="Zhang X."/>
            <person name="Luo M.C."/>
            <person name="Dvorak J."/>
            <person name="Tong Y."/>
            <person name="Wang J."/>
            <person name="Yang H."/>
            <person name="Li Z."/>
            <person name="Wang D."/>
            <person name="Zhang A."/>
            <person name="Wang J."/>
        </authorList>
    </citation>
    <scope>NUCLEOTIDE SEQUENCE</scope>
</reference>
<dbReference type="PANTHER" id="PTHR48046:SF1">
    <property type="entry name" value="GLYCOSYLTRANSFERASE-RELATED"/>
    <property type="match status" value="1"/>
</dbReference>
<accession>M7ZKC5</accession>
<proteinExistence type="inferred from homology"/>
<dbReference type="STRING" id="4572.M7ZKC5"/>
<dbReference type="Pfam" id="PF00201">
    <property type="entry name" value="UDPGT"/>
    <property type="match status" value="1"/>
</dbReference>
<keyword evidence="2 4" id="KW-0328">Glycosyltransferase</keyword>
<evidence type="ECO:0000256" key="3">
    <source>
        <dbReference type="ARBA" id="ARBA00022679"/>
    </source>
</evidence>
<evidence type="ECO:0000313" key="5">
    <source>
        <dbReference type="EMBL" id="EMS60552.1"/>
    </source>
</evidence>
<dbReference type="OMA" id="DISYGCE"/>
<organism evidence="5">
    <name type="scientific">Triticum urartu</name>
    <name type="common">Red wild einkorn</name>
    <name type="synonym">Crithodium urartu</name>
    <dbReference type="NCBI Taxonomy" id="4572"/>
    <lineage>
        <taxon>Eukaryota</taxon>
        <taxon>Viridiplantae</taxon>
        <taxon>Streptophyta</taxon>
        <taxon>Embryophyta</taxon>
        <taxon>Tracheophyta</taxon>
        <taxon>Spermatophyta</taxon>
        <taxon>Magnoliopsida</taxon>
        <taxon>Liliopsida</taxon>
        <taxon>Poales</taxon>
        <taxon>Poaceae</taxon>
        <taxon>BOP clade</taxon>
        <taxon>Pooideae</taxon>
        <taxon>Triticodae</taxon>
        <taxon>Triticeae</taxon>
        <taxon>Triticinae</taxon>
        <taxon>Triticum</taxon>
    </lineage>
</organism>
<dbReference type="eggNOG" id="KOG1192">
    <property type="taxonomic scope" value="Eukaryota"/>
</dbReference>
<gene>
    <name evidence="5" type="ORF">TRIUR3_15916</name>
</gene>
<comment type="similarity">
    <text evidence="1 4">Belongs to the UDP-glycosyltransferase family.</text>
</comment>
<dbReference type="SUPFAM" id="SSF53756">
    <property type="entry name" value="UDP-Glycosyltransferase/glycogen phosphorylase"/>
    <property type="match status" value="1"/>
</dbReference>
<dbReference type="Gene3D" id="3.40.50.2000">
    <property type="entry name" value="Glycogen Phosphorylase B"/>
    <property type="match status" value="1"/>
</dbReference>
<dbReference type="GO" id="GO:0008194">
    <property type="term" value="F:UDP-glycosyltransferase activity"/>
    <property type="evidence" value="ECO:0007669"/>
    <property type="project" value="InterPro"/>
</dbReference>
<dbReference type="AlphaFoldDB" id="M7ZKC5"/>
<dbReference type="CDD" id="cd03784">
    <property type="entry name" value="GT1_Gtf-like"/>
    <property type="match status" value="1"/>
</dbReference>
<name>M7ZKC5_TRIUA</name>
<dbReference type="PANTHER" id="PTHR48046">
    <property type="entry name" value="UDP-GLYCOSYLTRANSFERASE 72E1"/>
    <property type="match status" value="1"/>
</dbReference>
<dbReference type="InterPro" id="IPR035595">
    <property type="entry name" value="UDP_glycos_trans_CS"/>
</dbReference>